<evidence type="ECO:0000313" key="3">
    <source>
        <dbReference type="Proteomes" id="UP000293296"/>
    </source>
</evidence>
<name>A0A4P6HJJ7_9BACT</name>
<dbReference type="Gene3D" id="3.40.630.30">
    <property type="match status" value="1"/>
</dbReference>
<reference evidence="2 3" key="1">
    <citation type="submission" date="2018-02" db="EMBL/GenBank/DDBJ databases">
        <title>Genome sequence of Desulfovibrio carbinolicus DSM 3852.</title>
        <authorList>
            <person name="Wilbanks E."/>
            <person name="Skennerton C.T."/>
            <person name="Orphan V.J."/>
        </authorList>
    </citation>
    <scope>NUCLEOTIDE SEQUENCE [LARGE SCALE GENOMIC DNA]</scope>
    <source>
        <strain evidence="2 3">DSM 3852</strain>
    </source>
</reference>
<dbReference type="AlphaFoldDB" id="A0A4P6HJJ7"/>
<dbReference type="Proteomes" id="UP000293296">
    <property type="component" value="Chromosome"/>
</dbReference>
<gene>
    <name evidence="2" type="ORF">C3Y92_09165</name>
</gene>
<feature type="domain" description="N-acetyltransferase" evidence="1">
    <location>
        <begin position="3"/>
        <end position="163"/>
    </location>
</feature>
<sequence length="180" mass="19930">MDIVFRPAAQTPQDAARVLAWRNDPVTLSMFYHKEPKVFAAFWPEYLGEYFKHGDLPPLFAMVDGHEAAFLRSTPYPDGPVPGRCLDIDINVVPNRRGQGIGTAVIRAMTRRLLEACQCVVAEVKCSNTPSLKAFQRAGFRVHDQATHLVAETGEIVPIVRLTAMRTPSSRLGQDADAVL</sequence>
<proteinExistence type="predicted"/>
<dbReference type="EMBL" id="CP026538">
    <property type="protein sequence ID" value="QAZ67383.1"/>
    <property type="molecule type" value="Genomic_DNA"/>
</dbReference>
<evidence type="ECO:0000259" key="1">
    <source>
        <dbReference type="PROSITE" id="PS51186"/>
    </source>
</evidence>
<dbReference type="RefSeq" id="WP_129351913.1">
    <property type="nucleotide sequence ID" value="NZ_CP026538.1"/>
</dbReference>
<dbReference type="InterPro" id="IPR016181">
    <property type="entry name" value="Acyl_CoA_acyltransferase"/>
</dbReference>
<accession>A0A4P6HJJ7</accession>
<evidence type="ECO:0000313" key="2">
    <source>
        <dbReference type="EMBL" id="QAZ67383.1"/>
    </source>
</evidence>
<dbReference type="OrthoDB" id="7001268at2"/>
<dbReference type="SUPFAM" id="SSF55729">
    <property type="entry name" value="Acyl-CoA N-acyltransferases (Nat)"/>
    <property type="match status" value="1"/>
</dbReference>
<dbReference type="CDD" id="cd04301">
    <property type="entry name" value="NAT_SF"/>
    <property type="match status" value="1"/>
</dbReference>
<dbReference type="PROSITE" id="PS51186">
    <property type="entry name" value="GNAT"/>
    <property type="match status" value="1"/>
</dbReference>
<dbReference type="Pfam" id="PF00583">
    <property type="entry name" value="Acetyltransf_1"/>
    <property type="match status" value="1"/>
</dbReference>
<organism evidence="2 3">
    <name type="scientific">Solidesulfovibrio carbinolicus</name>
    <dbReference type="NCBI Taxonomy" id="296842"/>
    <lineage>
        <taxon>Bacteria</taxon>
        <taxon>Pseudomonadati</taxon>
        <taxon>Thermodesulfobacteriota</taxon>
        <taxon>Desulfovibrionia</taxon>
        <taxon>Desulfovibrionales</taxon>
        <taxon>Desulfovibrionaceae</taxon>
        <taxon>Solidesulfovibrio</taxon>
    </lineage>
</organism>
<keyword evidence="3" id="KW-1185">Reference proteome</keyword>
<dbReference type="InterPro" id="IPR000182">
    <property type="entry name" value="GNAT_dom"/>
</dbReference>
<dbReference type="KEGG" id="dcb:C3Y92_09165"/>
<dbReference type="GO" id="GO:0016747">
    <property type="term" value="F:acyltransferase activity, transferring groups other than amino-acyl groups"/>
    <property type="evidence" value="ECO:0007669"/>
    <property type="project" value="InterPro"/>
</dbReference>
<protein>
    <recommendedName>
        <fullName evidence="1">N-acetyltransferase domain-containing protein</fullName>
    </recommendedName>
</protein>